<comment type="similarity">
    <text evidence="3 10">Belongs to the PIGX family.</text>
</comment>
<dbReference type="UniPathway" id="UPA00196"/>
<dbReference type="AlphaFoldDB" id="A0A0V1H3N4"/>
<organism evidence="11 12">
    <name type="scientific">Trichinella pseudospiralis</name>
    <name type="common">Parasitic roundworm</name>
    <dbReference type="NCBI Taxonomy" id="6337"/>
    <lineage>
        <taxon>Eukaryota</taxon>
        <taxon>Metazoa</taxon>
        <taxon>Ecdysozoa</taxon>
        <taxon>Nematoda</taxon>
        <taxon>Enoplea</taxon>
        <taxon>Dorylaimia</taxon>
        <taxon>Trichinellida</taxon>
        <taxon>Trichinellidae</taxon>
        <taxon>Trichinella</taxon>
    </lineage>
</organism>
<evidence type="ECO:0000256" key="3">
    <source>
        <dbReference type="ARBA" id="ARBA00010345"/>
    </source>
</evidence>
<evidence type="ECO:0000256" key="5">
    <source>
        <dbReference type="ARBA" id="ARBA00022692"/>
    </source>
</evidence>
<evidence type="ECO:0000256" key="8">
    <source>
        <dbReference type="ARBA" id="ARBA00023136"/>
    </source>
</evidence>
<dbReference type="PANTHER" id="PTHR28650">
    <property type="entry name" value="PHOSPHATIDYLINOSITOL-GLYCAN BIOSYNTHESIS CLASS X PROTEIN"/>
    <property type="match status" value="1"/>
</dbReference>
<comment type="function">
    <text evidence="10">Stabilizing subunit of the glycosylphosphatidylinositol-mannosyltransferase I complex which catalyzes the transfer of the first mannose, via an alpha-1,4 bond from a dolichol-phosphate-mannose (Dol-P-Man) to the glucosaminyl acyl phosphatidylinositol (GlcN-(acyl)PI) intermediate to generate alpha-D-Man-(1-&gt;4)-alpha-D-GlcN-(1-&gt;6)-(1-radyl,2-acyl-sn-glycero-3-phospho)-2-acyl-inositol and participates in the sixth step of the glycosylphosphatidylinositol-anchor biosynthesis. Probably acts by stabilizing the mannosyltransferase PIGM.</text>
</comment>
<keyword evidence="9" id="KW-0325">Glycoprotein</keyword>
<dbReference type="InterPro" id="IPR013233">
    <property type="entry name" value="PIG-X/PBN1"/>
</dbReference>
<evidence type="ECO:0000256" key="1">
    <source>
        <dbReference type="ARBA" id="ARBA00004389"/>
    </source>
</evidence>
<comment type="caution">
    <text evidence="11">The sequence shown here is derived from an EMBL/GenBank/DDBJ whole genome shotgun (WGS) entry which is preliminary data.</text>
</comment>
<reference evidence="11 12" key="1">
    <citation type="submission" date="2015-01" db="EMBL/GenBank/DDBJ databases">
        <title>Evolution of Trichinella species and genotypes.</title>
        <authorList>
            <person name="Korhonen P.K."/>
            <person name="Edoardo P."/>
            <person name="Giuseppe L.R."/>
            <person name="Gasser R.B."/>
        </authorList>
    </citation>
    <scope>NUCLEOTIDE SEQUENCE [LARGE SCALE GENOMIC DNA]</scope>
    <source>
        <strain evidence="11">ISS588</strain>
    </source>
</reference>
<dbReference type="EMBL" id="JYDS01000481">
    <property type="protein sequence ID" value="KRZ04853.1"/>
    <property type="molecule type" value="Genomic_DNA"/>
</dbReference>
<dbReference type="GO" id="GO:0005789">
    <property type="term" value="C:endoplasmic reticulum membrane"/>
    <property type="evidence" value="ECO:0007669"/>
    <property type="project" value="UniProtKB-SubCell"/>
</dbReference>
<evidence type="ECO:0000313" key="11">
    <source>
        <dbReference type="EMBL" id="KRZ04853.1"/>
    </source>
</evidence>
<keyword evidence="7" id="KW-1133">Transmembrane helix</keyword>
<keyword evidence="8" id="KW-0472">Membrane</keyword>
<proteinExistence type="inferred from homology"/>
<name>A0A0V1H3N4_TRIPS</name>
<comment type="subcellular location">
    <subcellularLocation>
        <location evidence="1 10">Endoplasmic reticulum membrane</location>
        <topology evidence="1 10">Single-pass membrane protein</topology>
    </subcellularLocation>
</comment>
<dbReference type="Pfam" id="PF08320">
    <property type="entry name" value="PIG-X"/>
    <property type="match status" value="1"/>
</dbReference>
<gene>
    <name evidence="11" type="ORF">T4B_14214</name>
</gene>
<evidence type="ECO:0000256" key="2">
    <source>
        <dbReference type="ARBA" id="ARBA00004687"/>
    </source>
</evidence>
<keyword evidence="5" id="KW-0812">Transmembrane</keyword>
<accession>A0A0V1H3N4</accession>
<evidence type="ECO:0000313" key="12">
    <source>
        <dbReference type="Proteomes" id="UP000054805"/>
    </source>
</evidence>
<dbReference type="GO" id="GO:0006506">
    <property type="term" value="P:GPI anchor biosynthetic process"/>
    <property type="evidence" value="ECO:0007669"/>
    <property type="project" value="UniProtKB-UniPathway"/>
</dbReference>
<evidence type="ECO:0000256" key="10">
    <source>
        <dbReference type="RuleBase" id="RU366056"/>
    </source>
</evidence>
<evidence type="ECO:0000256" key="6">
    <source>
        <dbReference type="ARBA" id="ARBA00022824"/>
    </source>
</evidence>
<protein>
    <recommendedName>
        <fullName evidence="10">Phosphatidylinositol-glycan biosynthesis class X protein</fullName>
    </recommendedName>
</protein>
<evidence type="ECO:0000256" key="9">
    <source>
        <dbReference type="ARBA" id="ARBA00023180"/>
    </source>
</evidence>
<evidence type="ECO:0000256" key="4">
    <source>
        <dbReference type="ARBA" id="ARBA00022502"/>
    </source>
</evidence>
<evidence type="ECO:0000256" key="7">
    <source>
        <dbReference type="ARBA" id="ARBA00022989"/>
    </source>
</evidence>
<keyword evidence="12" id="KW-1185">Reference proteome</keyword>
<dbReference type="Proteomes" id="UP000054805">
    <property type="component" value="Unassembled WGS sequence"/>
</dbReference>
<dbReference type="PANTHER" id="PTHR28650:SF1">
    <property type="entry name" value="PHOSPHATIDYLINOSITOL-GLYCAN BIOSYNTHESIS CLASS X PROTEIN"/>
    <property type="match status" value="1"/>
</dbReference>
<keyword evidence="6 10" id="KW-0256">Endoplasmic reticulum</keyword>
<sequence>MNRLVNCSVVYRVTVPSGAYLDVDQIQASFRNMFYSNKPFFVEAPAWTSVDQTVLIESSKRMYNAFIFEDVIEFPIHFRYQKPTKRGLIVKVRFYAPDVLLRCLDPKFFDLLNFTGDADDSRLAEAPCNFGYNYNSNLLCLYLHVKENSVSYADIDIPTPDLSYKVPVTIAIVGILRKNECNILPEIAVTGGEQSSDLIAFLTKSLH</sequence>
<dbReference type="InterPro" id="IPR040039">
    <property type="entry name" value="PIGX"/>
</dbReference>
<comment type="pathway">
    <text evidence="2 10">Glycolipid biosynthesis; glycosylphosphatidylinositol-anchor biosynthesis.</text>
</comment>
<keyword evidence="4 10" id="KW-0337">GPI-anchor biosynthesis</keyword>